<comment type="caution">
    <text evidence="7">The sequence shown here is derived from an EMBL/GenBank/DDBJ whole genome shotgun (WGS) entry which is preliminary data.</text>
</comment>
<dbReference type="PROSITE" id="PS50928">
    <property type="entry name" value="ABC_TM1"/>
    <property type="match status" value="1"/>
</dbReference>
<evidence type="ECO:0000256" key="3">
    <source>
        <dbReference type="ARBA" id="ARBA00022989"/>
    </source>
</evidence>
<reference evidence="7 8" key="1">
    <citation type="submission" date="2006-06" db="EMBL/GenBank/DDBJ databases">
        <authorList>
            <person name="Moran M.A."/>
            <person name="Ferriera S."/>
            <person name="Johnson J."/>
            <person name="Kravitz S."/>
            <person name="Beeson K."/>
            <person name="Sutton G."/>
            <person name="Rogers Y.-H."/>
            <person name="Friedman R."/>
            <person name="Frazier M."/>
            <person name="Venter J.C."/>
        </authorList>
    </citation>
    <scope>NUCLEOTIDE SEQUENCE [LARGE SCALE GENOMIC DNA]</scope>
    <source>
        <strain evidence="7 8">E-37</strain>
    </source>
</reference>
<dbReference type="CDD" id="cd06261">
    <property type="entry name" value="TM_PBP2"/>
    <property type="match status" value="1"/>
</dbReference>
<dbReference type="AlphaFoldDB" id="A3KAV9"/>
<feature type="domain" description="ABC transmembrane type-1" evidence="6">
    <location>
        <begin position="26"/>
        <end position="222"/>
    </location>
</feature>
<dbReference type="NCBIfam" id="NF038017">
    <property type="entry name" value="ABC_perm1"/>
    <property type="match status" value="1"/>
</dbReference>
<feature type="transmembrane region" description="Helical" evidence="5">
    <location>
        <begin position="154"/>
        <end position="181"/>
    </location>
</feature>
<organism evidence="7 8">
    <name type="scientific">Sagittula stellata (strain ATCC 700073 / DSM 11524 / E-37)</name>
    <dbReference type="NCBI Taxonomy" id="388399"/>
    <lineage>
        <taxon>Bacteria</taxon>
        <taxon>Pseudomonadati</taxon>
        <taxon>Pseudomonadota</taxon>
        <taxon>Alphaproteobacteria</taxon>
        <taxon>Rhodobacterales</taxon>
        <taxon>Roseobacteraceae</taxon>
        <taxon>Sagittula</taxon>
    </lineage>
</organism>
<evidence type="ECO:0000313" key="7">
    <source>
        <dbReference type="EMBL" id="EBA05687.1"/>
    </source>
</evidence>
<name>A3KAV9_SAGS3</name>
<dbReference type="eggNOG" id="COG4662">
    <property type="taxonomic scope" value="Bacteria"/>
</dbReference>
<feature type="transmembrane region" description="Helical" evidence="5">
    <location>
        <begin position="32"/>
        <end position="54"/>
    </location>
</feature>
<dbReference type="OrthoDB" id="9781724at2"/>
<dbReference type="EMBL" id="AAYA01000026">
    <property type="protein sequence ID" value="EBA05687.1"/>
    <property type="molecule type" value="Genomic_DNA"/>
</dbReference>
<keyword evidence="4 5" id="KW-0472">Membrane</keyword>
<keyword evidence="2 5" id="KW-0812">Transmembrane</keyword>
<feature type="transmembrane region" description="Helical" evidence="5">
    <location>
        <begin position="201"/>
        <end position="222"/>
    </location>
</feature>
<dbReference type="Gene3D" id="1.10.3720.10">
    <property type="entry name" value="MetI-like"/>
    <property type="match status" value="1"/>
</dbReference>
<keyword evidence="3 5" id="KW-1133">Transmembrane helix</keyword>
<dbReference type="GO" id="GO:0055085">
    <property type="term" value="P:transmembrane transport"/>
    <property type="evidence" value="ECO:0007669"/>
    <property type="project" value="InterPro"/>
</dbReference>
<feature type="transmembrane region" description="Helical" evidence="5">
    <location>
        <begin position="97"/>
        <end position="118"/>
    </location>
</feature>
<proteinExistence type="predicted"/>
<dbReference type="RefSeq" id="WP_005863997.1">
    <property type="nucleotide sequence ID" value="NZ_AAYA01000026.1"/>
</dbReference>
<dbReference type="PANTHER" id="PTHR43632">
    <property type="entry name" value="PERMEASE COMPONENT OF TUNGSTATE ABC TRANSPORTER"/>
    <property type="match status" value="1"/>
</dbReference>
<accession>A3KAV9</accession>
<sequence>MQDFGEAFSLAFGLVLHPSADLLEIVLLSLRVSLTATALACLFGLTLGAVLAIARFPGRAAVLIVLNALMGLPPVVVGLLVYLGLSRAGPLGFLGLLYTPAAMIVAQTILITPIVAALSRQVLEDLHDEYRDQFRSLCLTRLQVIQALLWDARIALTTVALAGFGRAVAEVGAVMIVGGNIDHLTRVMTTAIALETSKGELALALALGIVLMAIALGVNALVQTLRLSSEGQHAHA</sequence>
<dbReference type="Proteomes" id="UP000005713">
    <property type="component" value="Unassembled WGS sequence"/>
</dbReference>
<protein>
    <submittedName>
        <fullName evidence="7">Sulfate/tungstate uptake family ABC transporter, permease protein</fullName>
    </submittedName>
</protein>
<evidence type="ECO:0000259" key="6">
    <source>
        <dbReference type="PROSITE" id="PS50928"/>
    </source>
</evidence>
<dbReference type="InterPro" id="IPR000515">
    <property type="entry name" value="MetI-like"/>
</dbReference>
<evidence type="ECO:0000256" key="4">
    <source>
        <dbReference type="ARBA" id="ARBA00023136"/>
    </source>
</evidence>
<evidence type="ECO:0000256" key="5">
    <source>
        <dbReference type="SAM" id="Phobius"/>
    </source>
</evidence>
<evidence type="ECO:0000256" key="1">
    <source>
        <dbReference type="ARBA" id="ARBA00004651"/>
    </source>
</evidence>
<feature type="transmembrane region" description="Helical" evidence="5">
    <location>
        <begin position="61"/>
        <end position="85"/>
    </location>
</feature>
<gene>
    <name evidence="7" type="ORF">SSE37_03275</name>
</gene>
<evidence type="ECO:0000313" key="8">
    <source>
        <dbReference type="Proteomes" id="UP000005713"/>
    </source>
</evidence>
<evidence type="ECO:0000256" key="2">
    <source>
        <dbReference type="ARBA" id="ARBA00022692"/>
    </source>
</evidence>
<dbReference type="SUPFAM" id="SSF161098">
    <property type="entry name" value="MetI-like"/>
    <property type="match status" value="1"/>
</dbReference>
<comment type="subcellular location">
    <subcellularLocation>
        <location evidence="1">Cell membrane</location>
        <topology evidence="1">Multi-pass membrane protein</topology>
    </subcellularLocation>
</comment>
<dbReference type="InterPro" id="IPR049783">
    <property type="entry name" value="ABC_perm_TupB-like"/>
</dbReference>
<dbReference type="GO" id="GO:0005886">
    <property type="term" value="C:plasma membrane"/>
    <property type="evidence" value="ECO:0007669"/>
    <property type="project" value="UniProtKB-SubCell"/>
</dbReference>
<keyword evidence="8" id="KW-1185">Reference proteome</keyword>
<dbReference type="PANTHER" id="PTHR43632:SF1">
    <property type="entry name" value="PERMEASE COMPONENT OF TUNGSTATE ABC TRANSPORTER"/>
    <property type="match status" value="1"/>
</dbReference>
<dbReference type="InterPro" id="IPR035906">
    <property type="entry name" value="MetI-like_sf"/>
</dbReference>